<evidence type="ECO:0000256" key="1">
    <source>
        <dbReference type="SAM" id="MobiDB-lite"/>
    </source>
</evidence>
<dbReference type="SUPFAM" id="SSF53955">
    <property type="entry name" value="Lysozyme-like"/>
    <property type="match status" value="1"/>
</dbReference>
<evidence type="ECO:0000259" key="2">
    <source>
        <dbReference type="Pfam" id="PF01464"/>
    </source>
</evidence>
<dbReference type="InterPro" id="IPR023346">
    <property type="entry name" value="Lysozyme-like_dom_sf"/>
</dbReference>
<protein>
    <recommendedName>
        <fullName evidence="2">Transglycosylase SLT domain-containing protein</fullName>
    </recommendedName>
</protein>
<dbReference type="Proteomes" id="UP000638313">
    <property type="component" value="Unassembled WGS sequence"/>
</dbReference>
<feature type="compositionally biased region" description="Basic and acidic residues" evidence="1">
    <location>
        <begin position="131"/>
        <end position="147"/>
    </location>
</feature>
<comment type="caution">
    <text evidence="3">The sequence shown here is derived from an EMBL/GenBank/DDBJ whole genome shotgun (WGS) entry which is preliminary data.</text>
</comment>
<reference evidence="3" key="2">
    <citation type="submission" date="2020-09" db="EMBL/GenBank/DDBJ databases">
        <authorList>
            <person name="Sun Q."/>
            <person name="Ohkuma M."/>
        </authorList>
    </citation>
    <scope>NUCLEOTIDE SEQUENCE</scope>
    <source>
        <strain evidence="3">JCM 4059</strain>
    </source>
</reference>
<keyword evidence="4" id="KW-1185">Reference proteome</keyword>
<accession>A0A919B8T0</accession>
<feature type="region of interest" description="Disordered" evidence="1">
    <location>
        <begin position="131"/>
        <end position="154"/>
    </location>
</feature>
<name>A0A919B8T0_9ACTN</name>
<dbReference type="Gene3D" id="1.10.530.10">
    <property type="match status" value="1"/>
</dbReference>
<sequence>MSGVFGAANNYGVAAAPCPMYGACFVPCVGRCDVPDWMRFFPLMRSTISGYTRLPKAHKISVVTLAAAGAAAVALGVAGNAVAADSATVKPVAWNAGTFGATQDAELAKELDAVKDKAAADAAAAVKAKADAGRKEQAASRSTDRTALKPAAPAPKKYADNLDGWINQALDIMHAKGIPGSYEGVKRNIMRESTGNPRAINGWDVNAVNGVPSKGLLQIIDPTFKAYHVDGTSWDIYDPVANIVASCNYAADKYGSMDNVNSAY</sequence>
<feature type="domain" description="Transglycosylase SLT" evidence="2">
    <location>
        <begin position="189"/>
        <end position="261"/>
    </location>
</feature>
<dbReference type="EMBL" id="BNBD01000016">
    <property type="protein sequence ID" value="GHF67909.1"/>
    <property type="molecule type" value="Genomic_DNA"/>
</dbReference>
<dbReference type="Pfam" id="PF01464">
    <property type="entry name" value="SLT"/>
    <property type="match status" value="1"/>
</dbReference>
<proteinExistence type="predicted"/>
<gene>
    <name evidence="3" type="ORF">GCM10010218_56790</name>
</gene>
<dbReference type="AlphaFoldDB" id="A0A919B8T0"/>
<organism evidence="3 4">
    <name type="scientific">Streptomyces mashuensis</name>
    <dbReference type="NCBI Taxonomy" id="33904"/>
    <lineage>
        <taxon>Bacteria</taxon>
        <taxon>Bacillati</taxon>
        <taxon>Actinomycetota</taxon>
        <taxon>Actinomycetes</taxon>
        <taxon>Kitasatosporales</taxon>
        <taxon>Streptomycetaceae</taxon>
        <taxon>Streptomyces</taxon>
    </lineage>
</organism>
<evidence type="ECO:0000313" key="4">
    <source>
        <dbReference type="Proteomes" id="UP000638313"/>
    </source>
</evidence>
<evidence type="ECO:0000313" key="3">
    <source>
        <dbReference type="EMBL" id="GHF67909.1"/>
    </source>
</evidence>
<reference evidence="3" key="1">
    <citation type="journal article" date="2014" name="Int. J. Syst. Evol. Microbiol.">
        <title>Complete genome sequence of Corynebacterium casei LMG S-19264T (=DSM 44701T), isolated from a smear-ripened cheese.</title>
        <authorList>
            <consortium name="US DOE Joint Genome Institute (JGI-PGF)"/>
            <person name="Walter F."/>
            <person name="Albersmeier A."/>
            <person name="Kalinowski J."/>
            <person name="Ruckert C."/>
        </authorList>
    </citation>
    <scope>NUCLEOTIDE SEQUENCE</scope>
    <source>
        <strain evidence="3">JCM 4059</strain>
    </source>
</reference>
<dbReference type="InterPro" id="IPR008258">
    <property type="entry name" value="Transglycosylase_SLT_dom_1"/>
</dbReference>